<sequence>MTQPSFSSLQTLNIKYSFSLTLLAAQPPTMSRMLSRQMLSSKSLSSRILATTAIKNITIPDELEGLIPIVSEWLKQERDEKLRSEVIDKGKMGIIKLPPSSAPSHLHLSFASIQQLSSRIAQISKRSWSFTDRMLLIRLIRLLALFDSSDKVETNLIRVSSFFFAYLPSLNDLLGISQPAPISSYHFRTILPSLPVCKSLSKRIYIGSRALRRELIMRNFSEIPIISLSTQPHQQLAYQISDNGDQQIHSADNDTTGLFQDNVIKSIKSKIIRTRKQKDKGEADSNEDNEEEEEEDEDDQIEGLDHPNETRSLFSMGFAIQTCLSGLFATVITGRAPSQNYARINQSSIQALPFWIARIHCAAHGIQAMEEGLTLLEHSLESMQSQPGNILVNVLYNSI</sequence>
<feature type="region of interest" description="Disordered" evidence="1">
    <location>
        <begin position="275"/>
        <end position="307"/>
    </location>
</feature>
<dbReference type="Proteomes" id="UP000324800">
    <property type="component" value="Unassembled WGS sequence"/>
</dbReference>
<evidence type="ECO:0000256" key="1">
    <source>
        <dbReference type="SAM" id="MobiDB-lite"/>
    </source>
</evidence>
<evidence type="ECO:0000313" key="2">
    <source>
        <dbReference type="EMBL" id="KAA6383423.1"/>
    </source>
</evidence>
<protein>
    <submittedName>
        <fullName evidence="2">Uncharacterized protein</fullName>
    </submittedName>
</protein>
<accession>A0A5J4VMC5</accession>
<gene>
    <name evidence="2" type="ORF">EZS28_021050</name>
</gene>
<reference evidence="2 3" key="1">
    <citation type="submission" date="2019-03" db="EMBL/GenBank/DDBJ databases">
        <title>Single cell metagenomics reveals metabolic interactions within the superorganism composed of flagellate Streblomastix strix and complex community of Bacteroidetes bacteria on its surface.</title>
        <authorList>
            <person name="Treitli S.C."/>
            <person name="Kolisko M."/>
            <person name="Husnik F."/>
            <person name="Keeling P."/>
            <person name="Hampl V."/>
        </authorList>
    </citation>
    <scope>NUCLEOTIDE SEQUENCE [LARGE SCALE GENOMIC DNA]</scope>
    <source>
        <strain evidence="2">ST1C</strain>
    </source>
</reference>
<proteinExistence type="predicted"/>
<evidence type="ECO:0000313" key="3">
    <source>
        <dbReference type="Proteomes" id="UP000324800"/>
    </source>
</evidence>
<feature type="compositionally biased region" description="Acidic residues" evidence="1">
    <location>
        <begin position="284"/>
        <end position="302"/>
    </location>
</feature>
<organism evidence="2 3">
    <name type="scientific">Streblomastix strix</name>
    <dbReference type="NCBI Taxonomy" id="222440"/>
    <lineage>
        <taxon>Eukaryota</taxon>
        <taxon>Metamonada</taxon>
        <taxon>Preaxostyla</taxon>
        <taxon>Oxymonadida</taxon>
        <taxon>Streblomastigidae</taxon>
        <taxon>Streblomastix</taxon>
    </lineage>
</organism>
<name>A0A5J4VMC5_9EUKA</name>
<comment type="caution">
    <text evidence="2">The sequence shown here is derived from an EMBL/GenBank/DDBJ whole genome shotgun (WGS) entry which is preliminary data.</text>
</comment>
<dbReference type="EMBL" id="SNRW01006253">
    <property type="protein sequence ID" value="KAA6383423.1"/>
    <property type="molecule type" value="Genomic_DNA"/>
</dbReference>
<dbReference type="AlphaFoldDB" id="A0A5J4VMC5"/>